<feature type="domain" description="F-box" evidence="1">
    <location>
        <begin position="12"/>
        <end position="60"/>
    </location>
</feature>
<dbReference type="Proteomes" id="UP000631114">
    <property type="component" value="Unassembled WGS sequence"/>
</dbReference>
<dbReference type="InterPro" id="IPR001810">
    <property type="entry name" value="F-box_dom"/>
</dbReference>
<proteinExistence type="predicted"/>
<evidence type="ECO:0000259" key="1">
    <source>
        <dbReference type="PROSITE" id="PS50181"/>
    </source>
</evidence>
<dbReference type="EMBL" id="JADFTS010000002">
    <property type="protein sequence ID" value="KAF9619150.1"/>
    <property type="molecule type" value="Genomic_DNA"/>
</dbReference>
<sequence length="424" mass="49333">MIHPEKVRISDADKISGLPDEVLVHILSLVDMKEVMHTSVLSKRWRYLWRSVPSLNFNSHLWRLPNKGEWDIRKEGFMEFVEKTLSLHDGFNVDKFSLYYYNPSDACARIHEWIALAVSRHVQHLCLGHITLLPTWLLGQVTTLELRSVRIPNQMPYENKELVFNLELVENLILQDCDYLAYNTFIISAPKLKYMRVVNKVCSKIKVCAPSLMLLQFIGEMYEDYSLDNLSSLVTAELRLDCHGSDFLKGRPVKKKKLRCLNNFLEGICNVQSLTLSTYYFQNWPELFEEWEPIIFHKVKCLKLTDWQVDGDIGAIDKLLMCFPNIETLRFERTVMLSQKGTGSCEKSGDQGSLLSVSCMFPHLKNIEIQNLRRCDNVFNFLEFLVENTLNLESITLKASDRMPEYSGKEVVNFCKRRIMRVVI</sequence>
<dbReference type="InterPro" id="IPR053781">
    <property type="entry name" value="F-box_AtFBL13-like"/>
</dbReference>
<evidence type="ECO:0000313" key="3">
    <source>
        <dbReference type="Proteomes" id="UP000631114"/>
    </source>
</evidence>
<evidence type="ECO:0000313" key="2">
    <source>
        <dbReference type="EMBL" id="KAF9619150.1"/>
    </source>
</evidence>
<dbReference type="Gene3D" id="1.20.1280.50">
    <property type="match status" value="1"/>
</dbReference>
<dbReference type="InterPro" id="IPR036047">
    <property type="entry name" value="F-box-like_dom_sf"/>
</dbReference>
<dbReference type="SUPFAM" id="SSF81383">
    <property type="entry name" value="F-box domain"/>
    <property type="match status" value="1"/>
</dbReference>
<reference evidence="2 3" key="1">
    <citation type="submission" date="2020-10" db="EMBL/GenBank/DDBJ databases">
        <title>The Coptis chinensis genome and diversification of protoberbering-type alkaloids.</title>
        <authorList>
            <person name="Wang B."/>
            <person name="Shu S."/>
            <person name="Song C."/>
            <person name="Liu Y."/>
        </authorList>
    </citation>
    <scope>NUCLEOTIDE SEQUENCE [LARGE SCALE GENOMIC DNA]</scope>
    <source>
        <strain evidence="2">HL-2020</strain>
        <tissue evidence="2">Leaf</tissue>
    </source>
</reference>
<dbReference type="InterPro" id="IPR053197">
    <property type="entry name" value="F-box_SCFL_complex_component"/>
</dbReference>
<organism evidence="2 3">
    <name type="scientific">Coptis chinensis</name>
    <dbReference type="NCBI Taxonomy" id="261450"/>
    <lineage>
        <taxon>Eukaryota</taxon>
        <taxon>Viridiplantae</taxon>
        <taxon>Streptophyta</taxon>
        <taxon>Embryophyta</taxon>
        <taxon>Tracheophyta</taxon>
        <taxon>Spermatophyta</taxon>
        <taxon>Magnoliopsida</taxon>
        <taxon>Ranunculales</taxon>
        <taxon>Ranunculaceae</taxon>
        <taxon>Coptidoideae</taxon>
        <taxon>Coptis</taxon>
    </lineage>
</organism>
<dbReference type="SMART" id="SM00256">
    <property type="entry name" value="FBOX"/>
    <property type="match status" value="1"/>
</dbReference>
<dbReference type="PANTHER" id="PTHR34223">
    <property type="entry name" value="OS11G0201299 PROTEIN"/>
    <property type="match status" value="1"/>
</dbReference>
<dbReference type="Pfam" id="PF00646">
    <property type="entry name" value="F-box"/>
    <property type="match status" value="1"/>
</dbReference>
<keyword evidence="3" id="KW-1185">Reference proteome</keyword>
<dbReference type="AlphaFoldDB" id="A0A835M4S1"/>
<gene>
    <name evidence="2" type="ORF">IFM89_005164</name>
</gene>
<dbReference type="PANTHER" id="PTHR34223:SF51">
    <property type="entry name" value="OS06G0556300 PROTEIN"/>
    <property type="match status" value="1"/>
</dbReference>
<dbReference type="OrthoDB" id="868202at2759"/>
<protein>
    <recommendedName>
        <fullName evidence="1">F-box domain-containing protein</fullName>
    </recommendedName>
</protein>
<dbReference type="PROSITE" id="PS50181">
    <property type="entry name" value="FBOX"/>
    <property type="match status" value="1"/>
</dbReference>
<accession>A0A835M4S1</accession>
<name>A0A835M4S1_9MAGN</name>
<comment type="caution">
    <text evidence="2">The sequence shown here is derived from an EMBL/GenBank/DDBJ whole genome shotgun (WGS) entry which is preliminary data.</text>
</comment>
<dbReference type="CDD" id="cd22160">
    <property type="entry name" value="F-box_AtFBL13-like"/>
    <property type="match status" value="1"/>
</dbReference>